<evidence type="ECO:0000256" key="2">
    <source>
        <dbReference type="ARBA" id="ARBA00004651"/>
    </source>
</evidence>
<dbReference type="InterPro" id="IPR011006">
    <property type="entry name" value="CheY-like_superfamily"/>
</dbReference>
<evidence type="ECO:0000256" key="7">
    <source>
        <dbReference type="ARBA" id="ARBA00022692"/>
    </source>
</evidence>
<evidence type="ECO:0000256" key="11">
    <source>
        <dbReference type="ARBA" id="ARBA00022840"/>
    </source>
</evidence>
<comment type="caution">
    <text evidence="25">The sequence shown here is derived from an EMBL/GenBank/DDBJ whole genome shotgun (WGS) entry which is preliminary data.</text>
</comment>
<protein>
    <recommendedName>
        <fullName evidence="17">Virulence sensor protein BvgS</fullName>
        <ecNumber evidence="3">2.7.13.3</ecNumber>
    </recommendedName>
</protein>
<gene>
    <name evidence="25" type="ORF">CAGGBEG34_50006</name>
</gene>
<evidence type="ECO:0000313" key="26">
    <source>
        <dbReference type="Proteomes" id="UP000054051"/>
    </source>
</evidence>
<dbReference type="PROSITE" id="PS50894">
    <property type="entry name" value="HPT"/>
    <property type="match status" value="1"/>
</dbReference>
<evidence type="ECO:0000256" key="4">
    <source>
        <dbReference type="ARBA" id="ARBA00022475"/>
    </source>
</evidence>
<dbReference type="Gene3D" id="3.40.50.2300">
    <property type="match status" value="1"/>
</dbReference>
<dbReference type="PANTHER" id="PTHR45339:SF1">
    <property type="entry name" value="HYBRID SIGNAL TRANSDUCTION HISTIDINE KINASE J"/>
    <property type="match status" value="1"/>
</dbReference>
<keyword evidence="15 21" id="KW-0472">Membrane</keyword>
<evidence type="ECO:0000256" key="8">
    <source>
        <dbReference type="ARBA" id="ARBA00022729"/>
    </source>
</evidence>
<dbReference type="Pfam" id="PF01627">
    <property type="entry name" value="Hpt"/>
    <property type="match status" value="1"/>
</dbReference>
<dbReference type="InterPro" id="IPR036890">
    <property type="entry name" value="HATPase_C_sf"/>
</dbReference>
<dbReference type="EMBL" id="CAFB01000080">
    <property type="protein sequence ID" value="CCD30230.1"/>
    <property type="molecule type" value="Genomic_DNA"/>
</dbReference>
<dbReference type="eggNOG" id="COG5002">
    <property type="taxonomic scope" value="Bacteria"/>
</dbReference>
<dbReference type="SUPFAM" id="SSF55874">
    <property type="entry name" value="ATPase domain of HSP90 chaperone/DNA topoisomerase II/histidine kinase"/>
    <property type="match status" value="1"/>
</dbReference>
<dbReference type="InterPro" id="IPR008207">
    <property type="entry name" value="Sig_transdc_His_kin_Hpt_dom"/>
</dbReference>
<evidence type="ECO:0000256" key="6">
    <source>
        <dbReference type="ARBA" id="ARBA00022679"/>
    </source>
</evidence>
<comment type="function">
    <text evidence="16">Member of the two-component regulatory system BvgS/BvgA. Phosphorylates BvgA via a four-step phosphorelay in response to environmental signals.</text>
</comment>
<keyword evidence="26" id="KW-1185">Reference proteome</keyword>
<feature type="modified residue" description="Phosphohistidine" evidence="18">
    <location>
        <position position="983"/>
    </location>
</feature>
<evidence type="ECO:0000256" key="10">
    <source>
        <dbReference type="ARBA" id="ARBA00022777"/>
    </source>
</evidence>
<evidence type="ECO:0000256" key="15">
    <source>
        <dbReference type="ARBA" id="ARBA00023136"/>
    </source>
</evidence>
<dbReference type="Pfam" id="PF00072">
    <property type="entry name" value="Response_reg"/>
    <property type="match status" value="1"/>
</dbReference>
<evidence type="ECO:0000256" key="21">
    <source>
        <dbReference type="SAM" id="Phobius"/>
    </source>
</evidence>
<keyword evidence="13" id="KW-0902">Two-component regulatory system</keyword>
<evidence type="ECO:0000256" key="5">
    <source>
        <dbReference type="ARBA" id="ARBA00022553"/>
    </source>
</evidence>
<evidence type="ECO:0000256" key="19">
    <source>
        <dbReference type="PROSITE-ProRule" id="PRU00169"/>
    </source>
</evidence>
<dbReference type="PRINTS" id="PR00344">
    <property type="entry name" value="BCTRLSENSOR"/>
</dbReference>
<dbReference type="Proteomes" id="UP000054051">
    <property type="component" value="Unassembled WGS sequence"/>
</dbReference>
<keyword evidence="9" id="KW-0547">Nucleotide-binding</keyword>
<dbReference type="SUPFAM" id="SSF47226">
    <property type="entry name" value="Histidine-containing phosphotransfer domain, HPT domain"/>
    <property type="match status" value="1"/>
</dbReference>
<sequence length="1034" mass="113498">MAKDSVGVKQSIISRVLATLIFCIFLVSVGTTFLFGRQRYQNVRTAALADVKLDLFHSQRMIAENLNLARQSAQRLLEHWPRLAPQSDAHSAANNQTIFMADPGVRADGSLAAKARWAVQILNTTQASAEDTFFDLPGVGTALQHPASVPPEYLSERARQIRALRAHAGHSRRNILWGPLYFDPLRRGWGMPIVAVQRDSAGSPTLLAGYDVAAERLIKHYLSFSPDVLTFIVNERGEWIAPLSDAGTQPLSAQFALSGGLRDTRPGPRAIQLDGVKAYHVFLDAPGWHLVAAIPNAVLSRRAWAPIWRLLPFTLFGIALVWLGIWVAVRQLLAEPLLAFEKGIARGRQPDAQGVRPRLHYQKPDEFGRFAAAYNALLDEVDAQHEALEQKVRERTAELDIARQQAQDANELKSRFLAHMSHEIRTPMYGVIGMLSVLMASDLTPEQRHYCTAARQSGESLLSIINQILDFSRNESGRASVSRAPFNLLAFFDEVISVFIPAAHEKGIRFELDIAPEIPCTLVTDADKLRQIVMNLLSNAIKFSESGAVMVTVRSAAPANASMAQAMGLTVRVADTGIGIPEDAQERIFTPFLQADASIARRFGGTGLGLAICKQLTELLEGDIHLHSVVGQGTVFTLTVPTVPAAPSEPSALAGLHAVVVTERLSMALQNGFKRLGISWQCAGSAMQARRFIQAGGDGAARIDMCLCDEAQGAAAFHMLNEALSLESTDAQPSPALIRLTSKPLLCGAAALLPDLQAAILHDAPLLFRDLVNVLGAETGRIAPQRADPCAMVQPWSLNLLAVDDIDINLELIEWMARRLGHRVRVARNGAQAIQLLTREIFDAVIMDAQMPVMSGIEATRRIRAEQDPVLDADVYIIALSAGAFDDQRAAFLDVGANDFLTKPLVLDVLAQALLKVADYQNSRGLSIEQNSIDIYAVRDENEDMDLNDELRHKFCKELGHLFQRAQQRFEEHDDQALRQELHKMKGAAGQLALPLIEAAILDAERAVQQGEPAYIRIRLRYLGEVLRTQEGRV</sequence>
<evidence type="ECO:0000313" key="25">
    <source>
        <dbReference type="EMBL" id="CCD30230.1"/>
    </source>
</evidence>
<evidence type="ECO:0000256" key="12">
    <source>
        <dbReference type="ARBA" id="ARBA00022989"/>
    </source>
</evidence>
<dbReference type="GO" id="GO:0005524">
    <property type="term" value="F:ATP binding"/>
    <property type="evidence" value="ECO:0007669"/>
    <property type="project" value="UniProtKB-KW"/>
</dbReference>
<evidence type="ECO:0000256" key="3">
    <source>
        <dbReference type="ARBA" id="ARBA00012438"/>
    </source>
</evidence>
<dbReference type="SUPFAM" id="SSF47384">
    <property type="entry name" value="Homodimeric domain of signal transducing histidine kinase"/>
    <property type="match status" value="1"/>
</dbReference>
<dbReference type="InterPro" id="IPR003594">
    <property type="entry name" value="HATPase_dom"/>
</dbReference>
<feature type="domain" description="Response regulatory" evidence="23">
    <location>
        <begin position="799"/>
        <end position="918"/>
    </location>
</feature>
<evidence type="ECO:0000256" key="20">
    <source>
        <dbReference type="SAM" id="Coils"/>
    </source>
</evidence>
<keyword evidence="8" id="KW-0732">Signal</keyword>
<keyword evidence="5 19" id="KW-0597">Phosphoprotein</keyword>
<keyword evidence="6 25" id="KW-0808">Transferase</keyword>
<evidence type="ECO:0000256" key="1">
    <source>
        <dbReference type="ARBA" id="ARBA00000085"/>
    </source>
</evidence>
<evidence type="ECO:0000256" key="17">
    <source>
        <dbReference type="ARBA" id="ARBA00070152"/>
    </source>
</evidence>
<keyword evidence="20" id="KW-0175">Coiled coil</keyword>
<feature type="transmembrane region" description="Helical" evidence="21">
    <location>
        <begin position="12"/>
        <end position="35"/>
    </location>
</feature>
<name>G2JBS5_9BURK</name>
<evidence type="ECO:0000259" key="24">
    <source>
        <dbReference type="PROSITE" id="PS50894"/>
    </source>
</evidence>
<organism evidence="25 26">
    <name type="scientific">Candidatus Glomeribacter gigasporarum BEG34</name>
    <dbReference type="NCBI Taxonomy" id="1070319"/>
    <lineage>
        <taxon>Bacteria</taxon>
        <taxon>Pseudomonadati</taxon>
        <taxon>Pseudomonadota</taxon>
        <taxon>Betaproteobacteria</taxon>
        <taxon>Burkholderiales</taxon>
        <taxon>Burkholderiaceae</taxon>
        <taxon>Candidatus Glomeribacter</taxon>
    </lineage>
</organism>
<accession>G2JBS5</accession>
<dbReference type="InterPro" id="IPR001789">
    <property type="entry name" value="Sig_transdc_resp-reg_receiver"/>
</dbReference>
<keyword evidence="4" id="KW-1003">Cell membrane</keyword>
<dbReference type="InterPro" id="IPR005467">
    <property type="entry name" value="His_kinase_dom"/>
</dbReference>
<feature type="modified residue" description="4-aspartylphosphate" evidence="19">
    <location>
        <position position="848"/>
    </location>
</feature>
<dbReference type="InterPro" id="IPR036097">
    <property type="entry name" value="HisK_dim/P_sf"/>
</dbReference>
<comment type="catalytic activity">
    <reaction evidence="1">
        <text>ATP + protein L-histidine = ADP + protein N-phospho-L-histidine.</text>
        <dbReference type="EC" id="2.7.13.3"/>
    </reaction>
</comment>
<keyword evidence="7 21" id="KW-0812">Transmembrane</keyword>
<evidence type="ECO:0000256" key="18">
    <source>
        <dbReference type="PROSITE-ProRule" id="PRU00110"/>
    </source>
</evidence>
<evidence type="ECO:0000256" key="13">
    <source>
        <dbReference type="ARBA" id="ARBA00023012"/>
    </source>
</evidence>
<dbReference type="CDD" id="cd00082">
    <property type="entry name" value="HisKA"/>
    <property type="match status" value="1"/>
</dbReference>
<reference evidence="25 26" key="1">
    <citation type="submission" date="2011-08" db="EMBL/GenBank/DDBJ databases">
        <title>The genome of the obligate endobacterium of an arbuscular mycorrhizal fungus reveals an interphylum network of nutritional interactions.</title>
        <authorList>
            <person name="Ghignone S."/>
            <person name="Salvioli A."/>
            <person name="Anca I."/>
            <person name="Lumini E."/>
            <person name="Ortu G."/>
            <person name="Petiti L."/>
            <person name="Cruveiller S."/>
            <person name="Bianciotto V."/>
            <person name="Piffanelli P."/>
            <person name="Lanfranco L."/>
            <person name="Bonfante P."/>
        </authorList>
    </citation>
    <scope>NUCLEOTIDE SEQUENCE [LARGE SCALE GENOMIC DNA]</scope>
    <source>
        <strain evidence="25 26">BEG34</strain>
    </source>
</reference>
<dbReference type="STRING" id="1070319.CAGGBEG34_50006"/>
<feature type="transmembrane region" description="Helical" evidence="21">
    <location>
        <begin position="310"/>
        <end position="329"/>
    </location>
</feature>
<evidence type="ECO:0000256" key="16">
    <source>
        <dbReference type="ARBA" id="ARBA00058004"/>
    </source>
</evidence>
<dbReference type="PROSITE" id="PS50109">
    <property type="entry name" value="HIS_KIN"/>
    <property type="match status" value="1"/>
</dbReference>
<dbReference type="Gene3D" id="1.10.287.130">
    <property type="match status" value="1"/>
</dbReference>
<dbReference type="AlphaFoldDB" id="G2JBS5"/>
<dbReference type="EC" id="2.7.13.3" evidence="3"/>
<dbReference type="FunFam" id="3.30.565.10:FF:000010">
    <property type="entry name" value="Sensor histidine kinase RcsC"/>
    <property type="match status" value="1"/>
</dbReference>
<keyword evidence="11" id="KW-0067">ATP-binding</keyword>
<dbReference type="SMART" id="SM00387">
    <property type="entry name" value="HATPase_c"/>
    <property type="match status" value="1"/>
</dbReference>
<evidence type="ECO:0000256" key="14">
    <source>
        <dbReference type="ARBA" id="ARBA00023026"/>
    </source>
</evidence>
<dbReference type="CDD" id="cd17546">
    <property type="entry name" value="REC_hyHK_CKI1_RcsC-like"/>
    <property type="match status" value="1"/>
</dbReference>
<dbReference type="SMART" id="SM00388">
    <property type="entry name" value="HisKA"/>
    <property type="match status" value="1"/>
</dbReference>
<dbReference type="InterPro" id="IPR004358">
    <property type="entry name" value="Sig_transdc_His_kin-like_C"/>
</dbReference>
<dbReference type="InterPro" id="IPR036641">
    <property type="entry name" value="HPT_dom_sf"/>
</dbReference>
<keyword evidence="10 25" id="KW-0418">Kinase</keyword>
<dbReference type="Pfam" id="PF00512">
    <property type="entry name" value="HisKA"/>
    <property type="match status" value="1"/>
</dbReference>
<dbReference type="Pfam" id="PF02518">
    <property type="entry name" value="HATPase_c"/>
    <property type="match status" value="1"/>
</dbReference>
<dbReference type="GO" id="GO:0000155">
    <property type="term" value="F:phosphorelay sensor kinase activity"/>
    <property type="evidence" value="ECO:0007669"/>
    <property type="project" value="InterPro"/>
</dbReference>
<dbReference type="PROSITE" id="PS50110">
    <property type="entry name" value="RESPONSE_REGULATORY"/>
    <property type="match status" value="1"/>
</dbReference>
<keyword evidence="14" id="KW-0843">Virulence</keyword>
<dbReference type="InterPro" id="IPR003661">
    <property type="entry name" value="HisK_dim/P_dom"/>
</dbReference>
<dbReference type="SUPFAM" id="SSF52172">
    <property type="entry name" value="CheY-like"/>
    <property type="match status" value="1"/>
</dbReference>
<proteinExistence type="predicted"/>
<dbReference type="PANTHER" id="PTHR45339">
    <property type="entry name" value="HYBRID SIGNAL TRANSDUCTION HISTIDINE KINASE J"/>
    <property type="match status" value="1"/>
</dbReference>
<feature type="domain" description="HPt" evidence="24">
    <location>
        <begin position="944"/>
        <end position="1034"/>
    </location>
</feature>
<feature type="coiled-coil region" evidence="20">
    <location>
        <begin position="371"/>
        <end position="412"/>
    </location>
</feature>
<dbReference type="GO" id="GO:0005886">
    <property type="term" value="C:plasma membrane"/>
    <property type="evidence" value="ECO:0007669"/>
    <property type="project" value="UniProtKB-SubCell"/>
</dbReference>
<evidence type="ECO:0000259" key="22">
    <source>
        <dbReference type="PROSITE" id="PS50109"/>
    </source>
</evidence>
<evidence type="ECO:0000259" key="23">
    <source>
        <dbReference type="PROSITE" id="PS50110"/>
    </source>
</evidence>
<dbReference type="FunFam" id="1.10.287.130:FF:000004">
    <property type="entry name" value="Ethylene receptor 1"/>
    <property type="match status" value="1"/>
</dbReference>
<dbReference type="Gene3D" id="1.20.120.160">
    <property type="entry name" value="HPT domain"/>
    <property type="match status" value="1"/>
</dbReference>
<comment type="subcellular location">
    <subcellularLocation>
        <location evidence="2">Cell membrane</location>
        <topology evidence="2">Multi-pass membrane protein</topology>
    </subcellularLocation>
</comment>
<dbReference type="Gene3D" id="3.30.565.10">
    <property type="entry name" value="Histidine kinase-like ATPase, C-terminal domain"/>
    <property type="match status" value="1"/>
</dbReference>
<keyword evidence="12 21" id="KW-1133">Transmembrane helix</keyword>
<dbReference type="SMART" id="SM00448">
    <property type="entry name" value="REC"/>
    <property type="match status" value="1"/>
</dbReference>
<feature type="domain" description="Histidine kinase" evidence="22">
    <location>
        <begin position="419"/>
        <end position="644"/>
    </location>
</feature>
<dbReference type="CDD" id="cd16922">
    <property type="entry name" value="HATPase_EvgS-ArcB-TorS-like"/>
    <property type="match status" value="1"/>
</dbReference>
<evidence type="ECO:0000256" key="9">
    <source>
        <dbReference type="ARBA" id="ARBA00022741"/>
    </source>
</evidence>